<dbReference type="GeneID" id="36526209"/>
<evidence type="ECO:0000313" key="1">
    <source>
        <dbReference type="EMBL" id="PLB36978.1"/>
    </source>
</evidence>
<reference evidence="1 2" key="1">
    <citation type="submission" date="2017-12" db="EMBL/GenBank/DDBJ databases">
        <authorList>
            <consortium name="DOE Joint Genome Institute"/>
            <person name="Haridas S."/>
            <person name="Kjaerbolling I."/>
            <person name="Vesth T.C."/>
            <person name="Frisvad J.C."/>
            <person name="Nybo J.L."/>
            <person name="Theobald S."/>
            <person name="Kuo A."/>
            <person name="Bowyer P."/>
            <person name="Matsuda Y."/>
            <person name="Mondo S."/>
            <person name="Lyhne E.K."/>
            <person name="Kogle M.E."/>
            <person name="Clum A."/>
            <person name="Lipzen A."/>
            <person name="Salamov A."/>
            <person name="Ngan C.Y."/>
            <person name="Daum C."/>
            <person name="Chiniquy J."/>
            <person name="Barry K."/>
            <person name="LaButti K."/>
            <person name="Simmons B.A."/>
            <person name="Magnuson J.K."/>
            <person name="Mortensen U.H."/>
            <person name="Larsen T.O."/>
            <person name="Grigoriev I.V."/>
            <person name="Baker S.E."/>
            <person name="Andersen M.R."/>
            <person name="Nordberg H.P."/>
            <person name="Cantor M.N."/>
            <person name="Hua S.X."/>
        </authorList>
    </citation>
    <scope>NUCLEOTIDE SEQUENCE [LARGE SCALE GENOMIC DNA]</scope>
    <source>
        <strain evidence="1 2">CBS 102.13</strain>
    </source>
</reference>
<protein>
    <recommendedName>
        <fullName evidence="3">Ubiquitin fusion degradation protein</fullName>
    </recommendedName>
</protein>
<sequence>MSDGELWSSLVTAIHPRDIKLSMPIVLQSTIHLLESELAKARAALQEIQPNVVPVCMSGDELAVGAVAAYRQNLIGRAPDFFYGSRRLSPKEVGLVPVVREVFADESESEGVQTPPFQCSVITSPPKPTSLLDVLGNSLVLDHMAPYLSTPALFALASTCRFLHTAVTATPYVFRHLDLTRCRGTMLSEAEEQMDEDKSEDEFYSAPLRSIFSKLERRSILQDVRTLVLDGLSVPADLVLDILLKDQFNVNILSIRDCQHLNERKLMQSIQYAVRPSRPQGTPRVKGIYLFTPAQDAQTVVRAKYRDWWGSRCSDQPTGNTNEGDTPSMDCSMDGAPSQNAWYNPSGKLLQRTIDEGWAETLQKCQGIIAFDAVLCRGPRHNVDLYSSTVSSNAQPDSRLLGPAIATVALGPIGCENCHAAPEGPAVWGESPHEHFPMLTPLSFHSSSVEVAKRPGLYPDANPGLIARCEECLTDRRCNRCNAWFCDSCLPHPERVRTPLTPHQTAVRNPRDTDNMAMAQAQRGLELGVSKDCWECGPTCSTCKLKYERTCQNCQGDYCIEHNDGCSSTMCDWCNISTRHRMREIY</sequence>
<organism evidence="1 2">
    <name type="scientific">Aspergillus candidus</name>
    <dbReference type="NCBI Taxonomy" id="41067"/>
    <lineage>
        <taxon>Eukaryota</taxon>
        <taxon>Fungi</taxon>
        <taxon>Dikarya</taxon>
        <taxon>Ascomycota</taxon>
        <taxon>Pezizomycotina</taxon>
        <taxon>Eurotiomycetes</taxon>
        <taxon>Eurotiomycetidae</taxon>
        <taxon>Eurotiales</taxon>
        <taxon>Aspergillaceae</taxon>
        <taxon>Aspergillus</taxon>
        <taxon>Aspergillus subgen. Circumdati</taxon>
    </lineage>
</organism>
<dbReference type="RefSeq" id="XP_024670990.1">
    <property type="nucleotide sequence ID" value="XM_024819049.1"/>
</dbReference>
<evidence type="ECO:0000313" key="2">
    <source>
        <dbReference type="Proteomes" id="UP000234585"/>
    </source>
</evidence>
<dbReference type="AlphaFoldDB" id="A0A2I2F8P4"/>
<evidence type="ECO:0008006" key="3">
    <source>
        <dbReference type="Google" id="ProtNLM"/>
    </source>
</evidence>
<dbReference type="Proteomes" id="UP000234585">
    <property type="component" value="Unassembled WGS sequence"/>
</dbReference>
<gene>
    <name evidence="1" type="ORF">BDW47DRAFT_44361</name>
</gene>
<dbReference type="EMBL" id="KZ559146">
    <property type="protein sequence ID" value="PLB36978.1"/>
    <property type="molecule type" value="Genomic_DNA"/>
</dbReference>
<dbReference type="OrthoDB" id="5345494at2759"/>
<dbReference type="STRING" id="41067.A0A2I2F8P4"/>
<accession>A0A2I2F8P4</accession>
<keyword evidence="2" id="KW-1185">Reference proteome</keyword>
<proteinExistence type="predicted"/>
<name>A0A2I2F8P4_ASPCN</name>